<gene>
    <name evidence="2" type="primary">sufD</name>
    <name evidence="2" type="ORF">DI626_11560</name>
</gene>
<proteinExistence type="predicted"/>
<dbReference type="AlphaFoldDB" id="A0A2W5BEC1"/>
<sequence>MSFPIELIPTPKQERWKYTNLPRALKGLSLSPASLGWGAGNVALLNANAPGAKQYADTALWDLNTAQAKDVKFITSDETVEINANDGQWLSPRLIIHVKDNEEMTVIERQSGQGGYFKNQVVQIVIGKNAKLRHYRLYDESANGVTNVFTHATIARDARYEAFNMVVGAGTIRNQIHTELQGENADCTLGGINLLKGEQHADTTITIEHQAPNCTSNQTYKSVLDGRAHCVFQGKVHVHQIAQKTDGYQLSNALILSPEAQMDTKPELEIYADDVKCSHGATTGRLEDTSLFYLRARGIPEEKARSLLINAFCTQALETIGDEEYRAAMEERLIQWLGIQA</sequence>
<name>A0A2W5BEC1_9BACT</name>
<dbReference type="InterPro" id="IPR037284">
    <property type="entry name" value="SUF_FeS_clus_asmbl_SufBD_sf"/>
</dbReference>
<comment type="caution">
    <text evidence="2">The sequence shown here is derived from an EMBL/GenBank/DDBJ whole genome shotgun (WGS) entry which is preliminary data.</text>
</comment>
<dbReference type="NCBIfam" id="TIGR01981">
    <property type="entry name" value="sufD"/>
    <property type="match status" value="1"/>
</dbReference>
<evidence type="ECO:0000313" key="3">
    <source>
        <dbReference type="Proteomes" id="UP000249557"/>
    </source>
</evidence>
<reference evidence="2 3" key="1">
    <citation type="submission" date="2017-08" db="EMBL/GenBank/DDBJ databases">
        <title>Infants hospitalized years apart are colonized by the same room-sourced microbial strains.</title>
        <authorList>
            <person name="Brooks B."/>
            <person name="Olm M.R."/>
            <person name="Firek B.A."/>
            <person name="Baker R."/>
            <person name="Thomas B.C."/>
            <person name="Morowitz M.J."/>
            <person name="Banfield J.F."/>
        </authorList>
    </citation>
    <scope>NUCLEOTIDE SEQUENCE [LARGE SCALE GENOMIC DNA]</scope>
    <source>
        <strain evidence="2">S2_018_000_R2_104</strain>
    </source>
</reference>
<dbReference type="Pfam" id="PF01458">
    <property type="entry name" value="SUFBD_core"/>
    <property type="match status" value="1"/>
</dbReference>
<dbReference type="PANTHER" id="PTHR43575:SF1">
    <property type="entry name" value="PROTEIN ABCI7, CHLOROPLASTIC"/>
    <property type="match status" value="1"/>
</dbReference>
<evidence type="ECO:0000259" key="1">
    <source>
        <dbReference type="Pfam" id="PF01458"/>
    </source>
</evidence>
<protein>
    <submittedName>
        <fullName evidence="2">Fe-S cluster assembly protein SufD</fullName>
    </submittedName>
</protein>
<dbReference type="PANTHER" id="PTHR43575">
    <property type="entry name" value="PROTEIN ABCI7, CHLOROPLASTIC"/>
    <property type="match status" value="1"/>
</dbReference>
<dbReference type="InterPro" id="IPR011542">
    <property type="entry name" value="SUF_FeS_clus_asmbl_SufD"/>
</dbReference>
<feature type="domain" description="SUF system FeS cluster assembly SufBD core" evidence="1">
    <location>
        <begin position="86"/>
        <end position="312"/>
    </location>
</feature>
<dbReference type="InterPro" id="IPR000825">
    <property type="entry name" value="SUF_FeS_clus_asmbl_SufBD_core"/>
</dbReference>
<dbReference type="Proteomes" id="UP000249557">
    <property type="component" value="Unassembled WGS sequence"/>
</dbReference>
<evidence type="ECO:0000313" key="2">
    <source>
        <dbReference type="EMBL" id="PZO79458.1"/>
    </source>
</evidence>
<dbReference type="SUPFAM" id="SSF101960">
    <property type="entry name" value="Stabilizer of iron transporter SufD"/>
    <property type="match status" value="1"/>
</dbReference>
<organism evidence="2 3">
    <name type="scientific">Micavibrio aeruginosavorus</name>
    <dbReference type="NCBI Taxonomy" id="349221"/>
    <lineage>
        <taxon>Bacteria</taxon>
        <taxon>Pseudomonadati</taxon>
        <taxon>Bdellovibrionota</taxon>
        <taxon>Bdellovibrionia</taxon>
        <taxon>Bdellovibrionales</taxon>
        <taxon>Pseudobdellovibrionaceae</taxon>
        <taxon>Micavibrio</taxon>
    </lineage>
</organism>
<dbReference type="InterPro" id="IPR055346">
    <property type="entry name" value="Fe-S_cluster_assembly_SufBD"/>
</dbReference>
<dbReference type="GO" id="GO:0016226">
    <property type="term" value="P:iron-sulfur cluster assembly"/>
    <property type="evidence" value="ECO:0007669"/>
    <property type="project" value="InterPro"/>
</dbReference>
<dbReference type="EMBL" id="QFNK01000355">
    <property type="protein sequence ID" value="PZO79458.1"/>
    <property type="molecule type" value="Genomic_DNA"/>
</dbReference>
<accession>A0A2W5BEC1</accession>